<organism evidence="4 5">
    <name type="scientific">Nicotiana attenuata</name>
    <name type="common">Coyote tobacco</name>
    <dbReference type="NCBI Taxonomy" id="49451"/>
    <lineage>
        <taxon>Eukaryota</taxon>
        <taxon>Viridiplantae</taxon>
        <taxon>Streptophyta</taxon>
        <taxon>Embryophyta</taxon>
        <taxon>Tracheophyta</taxon>
        <taxon>Spermatophyta</taxon>
        <taxon>Magnoliopsida</taxon>
        <taxon>eudicotyledons</taxon>
        <taxon>Gunneridae</taxon>
        <taxon>Pentapetalae</taxon>
        <taxon>asterids</taxon>
        <taxon>lamiids</taxon>
        <taxon>Solanales</taxon>
        <taxon>Solanaceae</taxon>
        <taxon>Nicotianoideae</taxon>
        <taxon>Nicotianeae</taxon>
        <taxon>Nicotiana</taxon>
    </lineage>
</organism>
<dbReference type="SUPFAM" id="SSF54791">
    <property type="entry name" value="Eukaryotic type KH-domain (KH-domain type I)"/>
    <property type="match status" value="1"/>
</dbReference>
<dbReference type="EMBL" id="MJEQ01009080">
    <property type="protein sequence ID" value="OIT19211.1"/>
    <property type="molecule type" value="Genomic_DNA"/>
</dbReference>
<feature type="domain" description="K Homology" evidence="3">
    <location>
        <begin position="55"/>
        <end position="110"/>
    </location>
</feature>
<dbReference type="PANTHER" id="PTHR10288">
    <property type="entry name" value="KH DOMAIN CONTAINING RNA BINDING PROTEIN"/>
    <property type="match status" value="1"/>
</dbReference>
<reference evidence="4" key="1">
    <citation type="submission" date="2016-11" db="EMBL/GenBank/DDBJ databases">
        <title>The genome of Nicotiana attenuata.</title>
        <authorList>
            <person name="Xu S."/>
            <person name="Brockmoeller T."/>
            <person name="Gaquerel E."/>
            <person name="Navarro A."/>
            <person name="Kuhl H."/>
            <person name="Gase K."/>
            <person name="Ling Z."/>
            <person name="Zhou W."/>
            <person name="Kreitzer C."/>
            <person name="Stanke M."/>
            <person name="Tang H."/>
            <person name="Lyons E."/>
            <person name="Pandey P."/>
            <person name="Pandey S.P."/>
            <person name="Timmermann B."/>
            <person name="Baldwin I.T."/>
        </authorList>
    </citation>
    <scope>NUCLEOTIDE SEQUENCE [LARGE SCALE GENOMIC DNA]</scope>
    <source>
        <strain evidence="4">UT</strain>
    </source>
</reference>
<evidence type="ECO:0000256" key="1">
    <source>
        <dbReference type="ARBA" id="ARBA00022737"/>
    </source>
</evidence>
<evidence type="ECO:0000313" key="5">
    <source>
        <dbReference type="Proteomes" id="UP000187609"/>
    </source>
</evidence>
<protein>
    <recommendedName>
        <fullName evidence="3">K Homology domain-containing protein</fullName>
    </recommendedName>
</protein>
<comment type="caution">
    <text evidence="4">The sequence shown here is derived from an EMBL/GenBank/DDBJ whole genome shotgun (WGS) entry which is preliminary data.</text>
</comment>
<dbReference type="SMART" id="SM00322">
    <property type="entry name" value="KH"/>
    <property type="match status" value="1"/>
</dbReference>
<sequence>MKISYRSLLVCRVGKPVLTLECQLLSFRMLESVVAYDMALKEDLHEAQNEDKNEIVIITRLLVPNNLVGCLLGRKGNVIQKLQSETGASIYVQSAEHLPVCAMTTDELVQLSLLGEYDNAEEKGEEYR</sequence>
<dbReference type="Proteomes" id="UP000187609">
    <property type="component" value="Unassembled WGS sequence"/>
</dbReference>
<dbReference type="Pfam" id="PF00013">
    <property type="entry name" value="KH_1"/>
    <property type="match status" value="1"/>
</dbReference>
<dbReference type="AlphaFoldDB" id="A0A1J6K8M0"/>
<dbReference type="GO" id="GO:0003723">
    <property type="term" value="F:RNA binding"/>
    <property type="evidence" value="ECO:0007669"/>
    <property type="project" value="UniProtKB-UniRule"/>
</dbReference>
<dbReference type="InterPro" id="IPR004088">
    <property type="entry name" value="KH_dom_type_1"/>
</dbReference>
<dbReference type="InterPro" id="IPR036612">
    <property type="entry name" value="KH_dom_type_1_sf"/>
</dbReference>
<dbReference type="STRING" id="49451.A0A1J6K8M0"/>
<keyword evidence="1" id="KW-0677">Repeat</keyword>
<dbReference type="PROSITE" id="PS50084">
    <property type="entry name" value="KH_TYPE_1"/>
    <property type="match status" value="1"/>
</dbReference>
<proteinExistence type="predicted"/>
<evidence type="ECO:0000259" key="3">
    <source>
        <dbReference type="SMART" id="SM00322"/>
    </source>
</evidence>
<name>A0A1J6K8M0_NICAT</name>
<gene>
    <name evidence="4" type="ORF">A4A49_58779</name>
</gene>
<keyword evidence="2" id="KW-0694">RNA-binding</keyword>
<keyword evidence="5" id="KW-1185">Reference proteome</keyword>
<dbReference type="InterPro" id="IPR004087">
    <property type="entry name" value="KH_dom"/>
</dbReference>
<dbReference type="Gene3D" id="3.30.310.210">
    <property type="match status" value="1"/>
</dbReference>
<evidence type="ECO:0000256" key="2">
    <source>
        <dbReference type="PROSITE-ProRule" id="PRU00117"/>
    </source>
</evidence>
<evidence type="ECO:0000313" key="4">
    <source>
        <dbReference type="EMBL" id="OIT19211.1"/>
    </source>
</evidence>
<dbReference type="Gramene" id="OIT19211">
    <property type="protein sequence ID" value="OIT19211"/>
    <property type="gene ID" value="A4A49_58779"/>
</dbReference>
<dbReference type="SMR" id="A0A1J6K8M0"/>
<accession>A0A1J6K8M0</accession>